<dbReference type="PANTHER" id="PTHR11082:SF26">
    <property type="entry name" value="TRNA-DIHYDROURIDINE(16) SYNTHASE"/>
    <property type="match status" value="1"/>
</dbReference>
<evidence type="ECO:0000256" key="5">
    <source>
        <dbReference type="ARBA" id="ARBA00022694"/>
    </source>
</evidence>
<comment type="catalytic activity">
    <reaction evidence="9">
        <text>5,6-dihydrouridine(16) in tRNA + NAD(+) = uridine(16) in tRNA + NADH + H(+)</text>
        <dbReference type="Rhea" id="RHEA:53380"/>
        <dbReference type="Rhea" id="RHEA-COMP:13543"/>
        <dbReference type="Rhea" id="RHEA-COMP:13544"/>
        <dbReference type="ChEBI" id="CHEBI:15378"/>
        <dbReference type="ChEBI" id="CHEBI:57540"/>
        <dbReference type="ChEBI" id="CHEBI:57945"/>
        <dbReference type="ChEBI" id="CHEBI:65315"/>
        <dbReference type="ChEBI" id="CHEBI:74443"/>
    </reaction>
</comment>
<dbReference type="PROSITE" id="PS01136">
    <property type="entry name" value="UPF0034"/>
    <property type="match status" value="1"/>
</dbReference>
<feature type="active site" description="Proton donor" evidence="9">
    <location>
        <position position="102"/>
    </location>
</feature>
<dbReference type="InterPro" id="IPR032886">
    <property type="entry name" value="DusC"/>
</dbReference>
<feature type="binding site" evidence="9">
    <location>
        <begin position="227"/>
        <end position="228"/>
    </location>
    <ligand>
        <name>FMN</name>
        <dbReference type="ChEBI" id="CHEBI:58210"/>
    </ligand>
</feature>
<evidence type="ECO:0000256" key="9">
    <source>
        <dbReference type="HAMAP-Rule" id="MF_02043"/>
    </source>
</evidence>
<comment type="cofactor">
    <cofactor evidence="1 9">
        <name>FMN</name>
        <dbReference type="ChEBI" id="CHEBI:58210"/>
    </cofactor>
</comment>
<feature type="site" description="Interacts with tRNA" evidence="9">
    <location>
        <position position="99"/>
    </location>
</feature>
<evidence type="ECO:0000259" key="11">
    <source>
        <dbReference type="Pfam" id="PF01207"/>
    </source>
</evidence>
<dbReference type="PANTHER" id="PTHR11082">
    <property type="entry name" value="TRNA-DIHYDROURIDINE SYNTHASE"/>
    <property type="match status" value="1"/>
</dbReference>
<feature type="site" description="Interacts with tRNA; defines subfamily-specific binding signature" evidence="9">
    <location>
        <position position="287"/>
    </location>
</feature>
<evidence type="ECO:0000256" key="10">
    <source>
        <dbReference type="SAM" id="MobiDB-lite"/>
    </source>
</evidence>
<dbReference type="Pfam" id="PF01207">
    <property type="entry name" value="Dus"/>
    <property type="match status" value="1"/>
</dbReference>
<feature type="site" description="Interacts with tRNA; defines subfamily-specific binding signature" evidence="9">
    <location>
        <position position="39"/>
    </location>
</feature>
<keyword evidence="13" id="KW-1185">Reference proteome</keyword>
<comment type="similarity">
    <text evidence="9">Belongs to the Dus family. DusC subfamily.</text>
</comment>
<dbReference type="InterPro" id="IPR035587">
    <property type="entry name" value="DUS-like_FMN-bd"/>
</dbReference>
<feature type="binding site" evidence="9">
    <location>
        <position position="143"/>
    </location>
    <ligand>
        <name>FMN</name>
        <dbReference type="ChEBI" id="CHEBI:58210"/>
    </ligand>
</feature>
<comment type="caution">
    <text evidence="9">Lacks conserved residue(s) required for the propagation of feature annotation.</text>
</comment>
<accession>A0ABN1JHX3</accession>
<comment type="caution">
    <text evidence="12">The sequence shown here is derived from an EMBL/GenBank/DDBJ whole genome shotgun (WGS) entry which is preliminary data.</text>
</comment>
<dbReference type="Gene3D" id="1.20.225.30">
    <property type="entry name" value="Dihydrouridine synthase, C-terminal recognition domain"/>
    <property type="match status" value="1"/>
</dbReference>
<evidence type="ECO:0000256" key="6">
    <source>
        <dbReference type="ARBA" id="ARBA00022857"/>
    </source>
</evidence>
<gene>
    <name evidence="9" type="primary">dusC</name>
    <name evidence="12" type="ORF">GCM10009107_01490</name>
</gene>
<keyword evidence="5 9" id="KW-0819">tRNA processing</keyword>
<dbReference type="CDD" id="cd02801">
    <property type="entry name" value="DUS_like_FMN"/>
    <property type="match status" value="1"/>
</dbReference>
<dbReference type="Gene3D" id="3.20.20.70">
    <property type="entry name" value="Aldolase class I"/>
    <property type="match status" value="1"/>
</dbReference>
<proteinExistence type="inferred from homology"/>
<dbReference type="InterPro" id="IPR018517">
    <property type="entry name" value="tRNA_hU_synthase_CS"/>
</dbReference>
<evidence type="ECO:0000256" key="2">
    <source>
        <dbReference type="ARBA" id="ARBA00022555"/>
    </source>
</evidence>
<feature type="site" description="Interacts with tRNA" evidence="9">
    <location>
        <position position="180"/>
    </location>
</feature>
<feature type="region of interest" description="Disordered" evidence="10">
    <location>
        <begin position="354"/>
        <end position="395"/>
    </location>
</feature>
<keyword evidence="6 9" id="KW-0521">NADP</keyword>
<keyword evidence="8 9" id="KW-0560">Oxidoreductase</keyword>
<evidence type="ECO:0000313" key="13">
    <source>
        <dbReference type="Proteomes" id="UP001500279"/>
    </source>
</evidence>
<keyword evidence="3 9" id="KW-0285">Flavoprotein</keyword>
<keyword evidence="4 9" id="KW-0288">FMN</keyword>
<evidence type="ECO:0000256" key="7">
    <source>
        <dbReference type="ARBA" id="ARBA00022884"/>
    </source>
</evidence>
<protein>
    <recommendedName>
        <fullName evidence="9">tRNA-dihydrouridine(16) synthase</fullName>
        <ecNumber evidence="9">1.3.1.-</ecNumber>
    </recommendedName>
    <alternativeName>
        <fullName evidence="9">U16-specific dihydrouridine synthase</fullName>
        <shortName evidence="9">U16-specific Dus</shortName>
    </alternativeName>
    <alternativeName>
        <fullName evidence="9">tRNA-dihydrouridine synthase C</fullName>
    </alternativeName>
</protein>
<feature type="compositionally biased region" description="Basic and acidic residues" evidence="10">
    <location>
        <begin position="371"/>
        <end position="386"/>
    </location>
</feature>
<evidence type="ECO:0000256" key="4">
    <source>
        <dbReference type="ARBA" id="ARBA00022643"/>
    </source>
</evidence>
<feature type="domain" description="DUS-like FMN-binding" evidence="11">
    <location>
        <begin position="8"/>
        <end position="256"/>
    </location>
</feature>
<evidence type="ECO:0000256" key="3">
    <source>
        <dbReference type="ARBA" id="ARBA00022630"/>
    </source>
</evidence>
<dbReference type="HAMAP" id="MF_02043">
    <property type="entry name" value="DusC_subfam"/>
    <property type="match status" value="1"/>
</dbReference>
<dbReference type="SUPFAM" id="SSF51395">
    <property type="entry name" value="FMN-linked oxidoreductases"/>
    <property type="match status" value="1"/>
</dbReference>
<sequence length="395" mass="42793">MDETMNLLLAPMEGLLDFTLRDVLTRAGGIQRCVSEFIRITDMLLPERVYQRVMPELANGGFTPAGIAVRGQLLGSDPACLADNAARMVAMSPHGVDLNFGCPAKIVNRHGGGASLLDDPELLHRILAEVRRTVPAGTVVSAKMRLGTQDDSRALDCARALADGGAMEIVVHGRTKLQGYKPPAYWARIGEVREAVNIPVIANGEIWSVADARRCLAESGCRDLMLGRGQVADPGLALAILHDQAVNHANDARAPALSWPEVLQLFAAYWGIVRAHIVPRYQAGRLKQWLQHLRRRYPEAELAYQALRTEQNAERLATTLLGEHASVPFDGRFVGPTGAGRYTAGFAAAPPPLPATHPSNGRFLQGIQSEQSERHRGVRPEERAAERAGAAAQDA</sequence>
<organism evidence="12 13">
    <name type="scientific">Ideonella azotifigens</name>
    <dbReference type="NCBI Taxonomy" id="513160"/>
    <lineage>
        <taxon>Bacteria</taxon>
        <taxon>Pseudomonadati</taxon>
        <taxon>Pseudomonadota</taxon>
        <taxon>Betaproteobacteria</taxon>
        <taxon>Burkholderiales</taxon>
        <taxon>Sphaerotilaceae</taxon>
        <taxon>Ideonella</taxon>
    </lineage>
</organism>
<feature type="site" description="Interacts with tRNA; defines subfamily-specific binding signature" evidence="9">
    <location>
        <position position="285"/>
    </location>
</feature>
<feature type="binding site" evidence="9">
    <location>
        <position position="72"/>
    </location>
    <ligand>
        <name>FMN</name>
        <dbReference type="ChEBI" id="CHEBI:58210"/>
    </ligand>
</feature>
<dbReference type="Proteomes" id="UP001500279">
    <property type="component" value="Unassembled WGS sequence"/>
</dbReference>
<dbReference type="InterPro" id="IPR042270">
    <property type="entry name" value="DusC_C"/>
</dbReference>
<keyword evidence="2 9" id="KW-0820">tRNA-binding</keyword>
<keyword evidence="7 9" id="KW-0694">RNA-binding</keyword>
<evidence type="ECO:0000256" key="1">
    <source>
        <dbReference type="ARBA" id="ARBA00001917"/>
    </source>
</evidence>
<comment type="catalytic activity">
    <reaction evidence="9">
        <text>5,6-dihydrouridine(16) in tRNA + NADP(+) = uridine(16) in tRNA + NADPH + H(+)</text>
        <dbReference type="Rhea" id="RHEA:53376"/>
        <dbReference type="Rhea" id="RHEA-COMP:13543"/>
        <dbReference type="Rhea" id="RHEA-COMP:13544"/>
        <dbReference type="ChEBI" id="CHEBI:15378"/>
        <dbReference type="ChEBI" id="CHEBI:57783"/>
        <dbReference type="ChEBI" id="CHEBI:58349"/>
        <dbReference type="ChEBI" id="CHEBI:65315"/>
        <dbReference type="ChEBI" id="CHEBI:74443"/>
    </reaction>
</comment>
<name>A0ABN1JHX3_9BURK</name>
<feature type="binding site" evidence="9">
    <location>
        <begin position="203"/>
        <end position="205"/>
    </location>
    <ligand>
        <name>FMN</name>
        <dbReference type="ChEBI" id="CHEBI:58210"/>
    </ligand>
</feature>
<comment type="function">
    <text evidence="9">Catalyzes the synthesis of 5,6-dihydrouridine (D), a modified base found in the D-loop of most tRNAs, via the reduction of the C5-C6 double bond in target uridines. Specifically modifies U16 in tRNAs.</text>
</comment>
<dbReference type="InterPro" id="IPR013785">
    <property type="entry name" value="Aldolase_TIM"/>
</dbReference>
<dbReference type="EC" id="1.3.1.-" evidence="9"/>
<feature type="site" description="Interacts with tRNA; defines subfamily-specific binding signature" evidence="9">
    <location>
        <position position="308"/>
    </location>
</feature>
<dbReference type="EMBL" id="BAAAEW010000002">
    <property type="protein sequence ID" value="GAA0740148.1"/>
    <property type="molecule type" value="Genomic_DNA"/>
</dbReference>
<evidence type="ECO:0000256" key="8">
    <source>
        <dbReference type="ARBA" id="ARBA00023002"/>
    </source>
</evidence>
<reference evidence="12 13" key="1">
    <citation type="journal article" date="2019" name="Int. J. Syst. Evol. Microbiol.">
        <title>The Global Catalogue of Microorganisms (GCM) 10K type strain sequencing project: providing services to taxonomists for standard genome sequencing and annotation.</title>
        <authorList>
            <consortium name="The Broad Institute Genomics Platform"/>
            <consortium name="The Broad Institute Genome Sequencing Center for Infectious Disease"/>
            <person name="Wu L."/>
            <person name="Ma J."/>
        </authorList>
    </citation>
    <scope>NUCLEOTIDE SEQUENCE [LARGE SCALE GENOMIC DNA]</scope>
    <source>
        <strain evidence="12 13">JCM 15503</strain>
    </source>
</reference>
<evidence type="ECO:0000313" key="12">
    <source>
        <dbReference type="EMBL" id="GAA0740148.1"/>
    </source>
</evidence>